<dbReference type="EMBL" id="FSRA01000002">
    <property type="protein sequence ID" value="SIO51155.1"/>
    <property type="molecule type" value="Genomic_DNA"/>
</dbReference>
<dbReference type="Pfam" id="PF11236">
    <property type="entry name" value="DUF3037"/>
    <property type="match status" value="1"/>
</dbReference>
<gene>
    <name evidence="1" type="ORF">SAMN04488055_5012</name>
</gene>
<sequence length="127" mass="14587">MQEQHLFEYAVIRIVPRVEREEFLNVGVILYCKKLNFLQAMFALNEEKLRAFCSDIDLAEVKTYIQSFENISKGGKDAGPIGKLDPASRFRWLTATRSTILQSSKIHPGFCEDPLETLTRLHTQLVL</sequence>
<organism evidence="1 2">
    <name type="scientific">Chitinophaga niabensis</name>
    <dbReference type="NCBI Taxonomy" id="536979"/>
    <lineage>
        <taxon>Bacteria</taxon>
        <taxon>Pseudomonadati</taxon>
        <taxon>Bacteroidota</taxon>
        <taxon>Chitinophagia</taxon>
        <taxon>Chitinophagales</taxon>
        <taxon>Chitinophagaceae</taxon>
        <taxon>Chitinophaga</taxon>
    </lineage>
</organism>
<dbReference type="OrthoDB" id="9803207at2"/>
<protein>
    <recommendedName>
        <fullName evidence="3">DUF3037 domain-containing protein</fullName>
    </recommendedName>
</protein>
<keyword evidence="2" id="KW-1185">Reference proteome</keyword>
<evidence type="ECO:0000313" key="1">
    <source>
        <dbReference type="EMBL" id="SIO51155.1"/>
    </source>
</evidence>
<name>A0A1N6K3L9_9BACT</name>
<evidence type="ECO:0000313" key="2">
    <source>
        <dbReference type="Proteomes" id="UP000185003"/>
    </source>
</evidence>
<dbReference type="Proteomes" id="UP000185003">
    <property type="component" value="Unassembled WGS sequence"/>
</dbReference>
<dbReference type="InterPro" id="IPR021398">
    <property type="entry name" value="DUF3037"/>
</dbReference>
<evidence type="ECO:0008006" key="3">
    <source>
        <dbReference type="Google" id="ProtNLM"/>
    </source>
</evidence>
<dbReference type="STRING" id="536979.SAMN04488055_5012"/>
<dbReference type="RefSeq" id="WP_074242280.1">
    <property type="nucleotide sequence ID" value="NZ_FSRA01000002.1"/>
</dbReference>
<accession>A0A1N6K3L9</accession>
<reference evidence="1 2" key="1">
    <citation type="submission" date="2016-11" db="EMBL/GenBank/DDBJ databases">
        <authorList>
            <person name="Jaros S."/>
            <person name="Januszkiewicz K."/>
            <person name="Wedrychowicz H."/>
        </authorList>
    </citation>
    <scope>NUCLEOTIDE SEQUENCE [LARGE SCALE GENOMIC DNA]</scope>
    <source>
        <strain evidence="1 2">DSM 24787</strain>
    </source>
</reference>
<dbReference type="AlphaFoldDB" id="A0A1N6K3L9"/>
<proteinExistence type="predicted"/>